<dbReference type="EMBL" id="PQGE01000002">
    <property type="protein sequence ID" value="POP47295.1"/>
    <property type="molecule type" value="Genomic_DNA"/>
</dbReference>
<dbReference type="AlphaFoldDB" id="A0A2P5GUA2"/>
<dbReference type="Proteomes" id="UP000237073">
    <property type="component" value="Unassembled WGS sequence"/>
</dbReference>
<evidence type="ECO:0000313" key="4">
    <source>
        <dbReference type="Proteomes" id="UP000247005"/>
    </source>
</evidence>
<comment type="caution">
    <text evidence="2">The sequence shown here is derived from an EMBL/GenBank/DDBJ whole genome shotgun (WGS) entry which is preliminary data.</text>
</comment>
<evidence type="ECO:0000313" key="1">
    <source>
        <dbReference type="EMBL" id="POP47295.1"/>
    </source>
</evidence>
<name>A0A2P5GUA2_9ENTR</name>
<proteinExistence type="predicted"/>
<evidence type="ECO:0000313" key="2">
    <source>
        <dbReference type="EMBL" id="POP50142.1"/>
    </source>
</evidence>
<evidence type="ECO:0000313" key="3">
    <source>
        <dbReference type="Proteomes" id="UP000237073"/>
    </source>
</evidence>
<dbReference type="EMBL" id="PQGD01000003">
    <property type="protein sequence ID" value="POP50142.1"/>
    <property type="molecule type" value="Genomic_DNA"/>
</dbReference>
<protein>
    <submittedName>
        <fullName evidence="2">Uncharacterized protein</fullName>
    </submittedName>
</protein>
<keyword evidence="3" id="KW-1185">Reference proteome</keyword>
<reference evidence="3 4" key="1">
    <citation type="submission" date="2018-01" db="EMBL/GenBank/DDBJ databases">
        <title>Superficieibacter electus gen. nov., sp. nov., an extended-spectrum beta-lactamase possessing member of the Enterobacteriaceae family, isolated from intensive care unit surfaces.</title>
        <authorList>
            <person name="Potter R.F."/>
            <person name="D'Souza A.W."/>
        </authorList>
    </citation>
    <scope>NUCLEOTIDE SEQUENCE [LARGE SCALE GENOMIC DNA]</scope>
    <source>
        <strain evidence="2 4">BP-1</strain>
        <strain evidence="1 3">BP-2</strain>
    </source>
</reference>
<dbReference type="Proteomes" id="UP000247005">
    <property type="component" value="Unassembled WGS sequence"/>
</dbReference>
<sequence>MGLTPEQIITLKANIGLQVDSDHVDIEDVYQEQGWSIIFIDSHNADKSYLVFSDDVLTSRYITRWSGAATIFERAKLTAQFKKEAPGIPEHSAHCIAWHIAEQGKLPGVYSSMKFHSSDTGDVLGDEIMIGFTDDGNYWAVFQHAEGGLMQPVIVPVKRDRSNGISPFVYLATWRHGVNFTAW</sequence>
<gene>
    <name evidence="2" type="ORF">CHU32_05010</name>
    <name evidence="1" type="ORF">CHU33_03455</name>
</gene>
<organism evidence="2 4">
    <name type="scientific">Superficieibacter electus</name>
    <dbReference type="NCBI Taxonomy" id="2022662"/>
    <lineage>
        <taxon>Bacteria</taxon>
        <taxon>Pseudomonadati</taxon>
        <taxon>Pseudomonadota</taxon>
        <taxon>Gammaproteobacteria</taxon>
        <taxon>Enterobacterales</taxon>
        <taxon>Enterobacteriaceae</taxon>
        <taxon>Superficieibacter</taxon>
    </lineage>
</organism>
<accession>A0A2P5GUA2</accession>